<gene>
    <name evidence="9" type="ORF">NIES2119_17190</name>
</gene>
<evidence type="ECO:0000256" key="2">
    <source>
        <dbReference type="ARBA" id="ARBA00012438"/>
    </source>
</evidence>
<comment type="catalytic activity">
    <reaction evidence="1">
        <text>ATP + protein L-histidine = ADP + protein N-phospho-L-histidine.</text>
        <dbReference type="EC" id="2.7.13.3"/>
    </reaction>
</comment>
<proteinExistence type="predicted"/>
<dbReference type="InterPro" id="IPR003661">
    <property type="entry name" value="HisK_dim/P_dom"/>
</dbReference>
<dbReference type="RefSeq" id="WP_073594736.1">
    <property type="nucleotide sequence ID" value="NZ_MRCE01000016.1"/>
</dbReference>
<dbReference type="CDD" id="cd00082">
    <property type="entry name" value="HisKA"/>
    <property type="match status" value="1"/>
</dbReference>
<dbReference type="InterPro" id="IPR004358">
    <property type="entry name" value="Sig_transdc_His_kin-like_C"/>
</dbReference>
<evidence type="ECO:0000259" key="8">
    <source>
        <dbReference type="PROSITE" id="PS50109"/>
    </source>
</evidence>
<dbReference type="Gene3D" id="1.10.287.130">
    <property type="match status" value="1"/>
</dbReference>
<dbReference type="SMART" id="SM00387">
    <property type="entry name" value="HATPase_c"/>
    <property type="match status" value="1"/>
</dbReference>
<dbReference type="InterPro" id="IPR036097">
    <property type="entry name" value="HisK_dim/P_sf"/>
</dbReference>
<dbReference type="STRING" id="454136.NIES2119_17190"/>
<dbReference type="AlphaFoldDB" id="A0A1U7IH53"/>
<evidence type="ECO:0000313" key="10">
    <source>
        <dbReference type="Proteomes" id="UP000185860"/>
    </source>
</evidence>
<dbReference type="PANTHER" id="PTHR43711:SF26">
    <property type="entry name" value="SENSOR HISTIDINE KINASE RCSC"/>
    <property type="match status" value="1"/>
</dbReference>
<keyword evidence="3" id="KW-0597">Phosphoprotein</keyword>
<dbReference type="InterPro" id="IPR003594">
    <property type="entry name" value="HATPase_dom"/>
</dbReference>
<dbReference type="EMBL" id="MRCE01000016">
    <property type="protein sequence ID" value="OKH36381.1"/>
    <property type="molecule type" value="Genomic_DNA"/>
</dbReference>
<organism evidence="9 10">
    <name type="scientific">[Phormidium ambiguum] IAM M-71</name>
    <dbReference type="NCBI Taxonomy" id="454136"/>
    <lineage>
        <taxon>Bacteria</taxon>
        <taxon>Bacillati</taxon>
        <taxon>Cyanobacteriota</taxon>
        <taxon>Cyanophyceae</taxon>
        <taxon>Oscillatoriophycideae</taxon>
        <taxon>Aerosakkonematales</taxon>
        <taxon>Aerosakkonemataceae</taxon>
        <taxon>Floridanema</taxon>
    </lineage>
</organism>
<dbReference type="Pfam" id="PF00512">
    <property type="entry name" value="HisKA"/>
    <property type="match status" value="1"/>
</dbReference>
<reference evidence="9 10" key="1">
    <citation type="submission" date="2016-11" db="EMBL/GenBank/DDBJ databases">
        <title>Draft Genome Sequences of Nine Cyanobacterial Strains from Diverse Habitats.</title>
        <authorList>
            <person name="Zhu T."/>
            <person name="Hou S."/>
            <person name="Lu X."/>
            <person name="Hess W.R."/>
        </authorList>
    </citation>
    <scope>NUCLEOTIDE SEQUENCE [LARGE SCALE GENOMIC DNA]</scope>
    <source>
        <strain evidence="9 10">IAM M-71</strain>
    </source>
</reference>
<name>A0A1U7IH53_9CYAN</name>
<feature type="region of interest" description="Disordered" evidence="7">
    <location>
        <begin position="90"/>
        <end position="111"/>
    </location>
</feature>
<keyword evidence="4" id="KW-0808">Transferase</keyword>
<evidence type="ECO:0000256" key="3">
    <source>
        <dbReference type="ARBA" id="ARBA00022553"/>
    </source>
</evidence>
<dbReference type="InterPro" id="IPR005467">
    <property type="entry name" value="His_kinase_dom"/>
</dbReference>
<evidence type="ECO:0000256" key="6">
    <source>
        <dbReference type="ARBA" id="ARBA00023012"/>
    </source>
</evidence>
<dbReference type="SUPFAM" id="SSF47384">
    <property type="entry name" value="Homodimeric domain of signal transducing histidine kinase"/>
    <property type="match status" value="1"/>
</dbReference>
<evidence type="ECO:0000256" key="7">
    <source>
        <dbReference type="SAM" id="MobiDB-lite"/>
    </source>
</evidence>
<dbReference type="Pfam" id="PF02518">
    <property type="entry name" value="HATPase_c"/>
    <property type="match status" value="1"/>
</dbReference>
<accession>A0A1U7IH53</accession>
<evidence type="ECO:0000256" key="5">
    <source>
        <dbReference type="ARBA" id="ARBA00022777"/>
    </source>
</evidence>
<feature type="compositionally biased region" description="Basic and acidic residues" evidence="7">
    <location>
        <begin position="90"/>
        <end position="108"/>
    </location>
</feature>
<dbReference type="PRINTS" id="PR00344">
    <property type="entry name" value="BCTRLSENSOR"/>
</dbReference>
<dbReference type="OrthoDB" id="9773956at2"/>
<dbReference type="InterPro" id="IPR036890">
    <property type="entry name" value="HATPase_C_sf"/>
</dbReference>
<dbReference type="EC" id="2.7.13.3" evidence="2"/>
<evidence type="ECO:0000256" key="1">
    <source>
        <dbReference type="ARBA" id="ARBA00000085"/>
    </source>
</evidence>
<dbReference type="GO" id="GO:0000155">
    <property type="term" value="F:phosphorelay sensor kinase activity"/>
    <property type="evidence" value="ECO:0007669"/>
    <property type="project" value="InterPro"/>
</dbReference>
<evidence type="ECO:0000313" key="9">
    <source>
        <dbReference type="EMBL" id="OKH36381.1"/>
    </source>
</evidence>
<dbReference type="InterPro" id="IPR050736">
    <property type="entry name" value="Sensor_HK_Regulatory"/>
</dbReference>
<dbReference type="PROSITE" id="PS50109">
    <property type="entry name" value="HIS_KIN"/>
    <property type="match status" value="1"/>
</dbReference>
<dbReference type="SMART" id="SM00388">
    <property type="entry name" value="HisKA"/>
    <property type="match status" value="1"/>
</dbReference>
<dbReference type="Proteomes" id="UP000185860">
    <property type="component" value="Unassembled WGS sequence"/>
</dbReference>
<feature type="domain" description="Histidine kinase" evidence="8">
    <location>
        <begin position="188"/>
        <end position="457"/>
    </location>
</feature>
<sequence length="459" mass="51577">MLMPTSSEFVTLCQAQVDLLTRSLGAALSVVYVTEELVEEQETKLIPIVAYPEAGVIWQEKRSLSLLPDELQGMNAKRCLPSAAGENEKRLWEWTKDEEKSDRGEGKENSLSQQRQIVFPLIHEEVVMGLLVTSRGDRAWNEEERSQIEEIAQTIAIAGILDRRSKWLEQRYAEQQRLQAQQNDLLHNLLHQLRNPLTALRTFGKLLVKRLGLDEKNREFANSILRESDRIQDLLQQFDRVIELTDDMNQAQKEEVSGDLLTLSPVELKGETDKEKNVKQPLLLLPESGLMEIPVLSACSLVEVLDSVLAAAEAIAQERNLTFTAQIPDYLPKIKSDTKALTEVFSNIVDNALKYTPNGGEIFVEIKQKDTWDGKFLGVAVSDNGPGIPEQDLKGLFVRGFRGVQAKTDIPGTGLGLAIAQKLVQQMQGEIEVFSPAKHPQIKTKGTTFIVWLPEFKEE</sequence>
<keyword evidence="6" id="KW-0902">Two-component regulatory system</keyword>
<dbReference type="Gene3D" id="3.30.565.10">
    <property type="entry name" value="Histidine kinase-like ATPase, C-terminal domain"/>
    <property type="match status" value="1"/>
</dbReference>
<dbReference type="SUPFAM" id="SSF55874">
    <property type="entry name" value="ATPase domain of HSP90 chaperone/DNA topoisomerase II/histidine kinase"/>
    <property type="match status" value="1"/>
</dbReference>
<evidence type="ECO:0000256" key="4">
    <source>
        <dbReference type="ARBA" id="ARBA00022679"/>
    </source>
</evidence>
<dbReference type="CDD" id="cd00075">
    <property type="entry name" value="HATPase"/>
    <property type="match status" value="1"/>
</dbReference>
<comment type="caution">
    <text evidence="9">The sequence shown here is derived from an EMBL/GenBank/DDBJ whole genome shotgun (WGS) entry which is preliminary data.</text>
</comment>
<protein>
    <recommendedName>
        <fullName evidence="2">histidine kinase</fullName>
        <ecNumber evidence="2">2.7.13.3</ecNumber>
    </recommendedName>
</protein>
<dbReference type="PANTHER" id="PTHR43711">
    <property type="entry name" value="TWO-COMPONENT HISTIDINE KINASE"/>
    <property type="match status" value="1"/>
</dbReference>
<keyword evidence="5" id="KW-0418">Kinase</keyword>